<protein>
    <submittedName>
        <fullName evidence="1">Uncharacterized protein</fullName>
    </submittedName>
</protein>
<accession>G0TYR0</accession>
<proteinExistence type="predicted"/>
<dbReference type="AlphaFoldDB" id="G0TYR0"/>
<dbReference type="VEuPathDB" id="TriTrypDB:TvY486_0704430"/>
<dbReference type="OMA" id="MRQHTAH"/>
<dbReference type="EMBL" id="HE573023">
    <property type="protein sequence ID" value="CCC49109.1"/>
    <property type="molecule type" value="Genomic_DNA"/>
</dbReference>
<sequence>MGWFSKKRHGQMTTSDNSRRRFVWTIQNFSNIKVGSTIDSENVVSFTRVKFHLHLNLNDDGSVGVYMHYKATGIPKYSYYFANSKGLCMRQHTAHTIPQDVERCGHGNVCNQRDLQEFIGQDDVLVINFVFDDDTVITTRKPRAESDSADLDCASCDRVEAIWYIPDLFNQILNPFSSSGIFVDRNLIVIRVEIRRESGTTDAVGEYNINNAKELVFFLFPRKGAVPSHCIELLGDDDTVFSQTPWNEGGGSQPLTVSTEKVAAAISHLGSLRVRVQIAAEGNPLNALNHVSDLLRDRSDDLGESKMRTEHSGQLGQCEDNFVFTKDH</sequence>
<organism evidence="1">
    <name type="scientific">Trypanosoma vivax (strain Y486)</name>
    <dbReference type="NCBI Taxonomy" id="1055687"/>
    <lineage>
        <taxon>Eukaryota</taxon>
        <taxon>Discoba</taxon>
        <taxon>Euglenozoa</taxon>
        <taxon>Kinetoplastea</taxon>
        <taxon>Metakinetoplastina</taxon>
        <taxon>Trypanosomatida</taxon>
        <taxon>Trypanosomatidae</taxon>
        <taxon>Trypanosoma</taxon>
        <taxon>Duttonella</taxon>
    </lineage>
</organism>
<dbReference type="SUPFAM" id="SSF49599">
    <property type="entry name" value="TRAF domain-like"/>
    <property type="match status" value="1"/>
</dbReference>
<gene>
    <name evidence="1" type="ORF">TVY486_0704430</name>
</gene>
<name>G0TYR0_TRYVY</name>
<reference evidence="1" key="1">
    <citation type="journal article" date="2012" name="Proc. Natl. Acad. Sci. U.S.A.">
        <title>Antigenic diversity is generated by distinct evolutionary mechanisms in African trypanosome species.</title>
        <authorList>
            <person name="Jackson A.P."/>
            <person name="Berry A."/>
            <person name="Aslett M."/>
            <person name="Allison H.C."/>
            <person name="Burton P."/>
            <person name="Vavrova-Anderson J."/>
            <person name="Brown R."/>
            <person name="Browne H."/>
            <person name="Corton N."/>
            <person name="Hauser H."/>
            <person name="Gamble J."/>
            <person name="Gilderthorp R."/>
            <person name="Marcello L."/>
            <person name="McQuillan J."/>
            <person name="Otto T.D."/>
            <person name="Quail M.A."/>
            <person name="Sanders M.J."/>
            <person name="van Tonder A."/>
            <person name="Ginger M.L."/>
            <person name="Field M.C."/>
            <person name="Barry J.D."/>
            <person name="Hertz-Fowler C."/>
            <person name="Berriman M."/>
        </authorList>
    </citation>
    <scope>NUCLEOTIDE SEQUENCE</scope>
    <source>
        <strain evidence="1">Y486</strain>
    </source>
</reference>
<evidence type="ECO:0000313" key="1">
    <source>
        <dbReference type="EMBL" id="CCC49109.1"/>
    </source>
</evidence>